<dbReference type="Proteomes" id="UP001148838">
    <property type="component" value="Unassembled WGS sequence"/>
</dbReference>
<evidence type="ECO:0000313" key="2">
    <source>
        <dbReference type="Proteomes" id="UP001148838"/>
    </source>
</evidence>
<comment type="caution">
    <text evidence="1">The sequence shown here is derived from an EMBL/GenBank/DDBJ whole genome shotgun (WGS) entry which is preliminary data.</text>
</comment>
<name>A0ABQ8S3S5_PERAM</name>
<reference evidence="1 2" key="1">
    <citation type="journal article" date="2022" name="Allergy">
        <title>Genome assembly and annotation of Periplaneta americana reveal a comprehensive cockroach allergen profile.</title>
        <authorList>
            <person name="Wang L."/>
            <person name="Xiong Q."/>
            <person name="Saelim N."/>
            <person name="Wang L."/>
            <person name="Nong W."/>
            <person name="Wan A.T."/>
            <person name="Shi M."/>
            <person name="Liu X."/>
            <person name="Cao Q."/>
            <person name="Hui J.H.L."/>
            <person name="Sookrung N."/>
            <person name="Leung T.F."/>
            <person name="Tungtrongchitr A."/>
            <person name="Tsui S.K.W."/>
        </authorList>
    </citation>
    <scope>NUCLEOTIDE SEQUENCE [LARGE SCALE GENOMIC DNA]</scope>
    <source>
        <strain evidence="1">PWHHKU_190912</strain>
    </source>
</reference>
<keyword evidence="2" id="KW-1185">Reference proteome</keyword>
<gene>
    <name evidence="1" type="ORF">ANN_25659</name>
</gene>
<dbReference type="EMBL" id="JAJSOF020000036">
    <property type="protein sequence ID" value="KAJ4428666.1"/>
    <property type="molecule type" value="Genomic_DNA"/>
</dbReference>
<evidence type="ECO:0000313" key="1">
    <source>
        <dbReference type="EMBL" id="KAJ4428666.1"/>
    </source>
</evidence>
<sequence length="72" mass="8639">MSVSEYEQALERTVLMEQCSRLCRTLAEKRREADILDRRLRELVTTKSLQDYERHRTQAALDNLNSCLRRLR</sequence>
<protein>
    <submittedName>
        <fullName evidence="1">Uncharacterized protein</fullName>
    </submittedName>
</protein>
<proteinExistence type="predicted"/>
<accession>A0ABQ8S3S5</accession>
<organism evidence="1 2">
    <name type="scientific">Periplaneta americana</name>
    <name type="common">American cockroach</name>
    <name type="synonym">Blatta americana</name>
    <dbReference type="NCBI Taxonomy" id="6978"/>
    <lineage>
        <taxon>Eukaryota</taxon>
        <taxon>Metazoa</taxon>
        <taxon>Ecdysozoa</taxon>
        <taxon>Arthropoda</taxon>
        <taxon>Hexapoda</taxon>
        <taxon>Insecta</taxon>
        <taxon>Pterygota</taxon>
        <taxon>Neoptera</taxon>
        <taxon>Polyneoptera</taxon>
        <taxon>Dictyoptera</taxon>
        <taxon>Blattodea</taxon>
        <taxon>Blattoidea</taxon>
        <taxon>Blattidae</taxon>
        <taxon>Blattinae</taxon>
        <taxon>Periplaneta</taxon>
    </lineage>
</organism>